<dbReference type="Proteomes" id="UP000828048">
    <property type="component" value="Chromosome 10"/>
</dbReference>
<protein>
    <submittedName>
        <fullName evidence="1">Uncharacterized protein</fullName>
    </submittedName>
</protein>
<organism evidence="1 2">
    <name type="scientific">Vaccinium darrowii</name>
    <dbReference type="NCBI Taxonomy" id="229202"/>
    <lineage>
        <taxon>Eukaryota</taxon>
        <taxon>Viridiplantae</taxon>
        <taxon>Streptophyta</taxon>
        <taxon>Embryophyta</taxon>
        <taxon>Tracheophyta</taxon>
        <taxon>Spermatophyta</taxon>
        <taxon>Magnoliopsida</taxon>
        <taxon>eudicotyledons</taxon>
        <taxon>Gunneridae</taxon>
        <taxon>Pentapetalae</taxon>
        <taxon>asterids</taxon>
        <taxon>Ericales</taxon>
        <taxon>Ericaceae</taxon>
        <taxon>Vaccinioideae</taxon>
        <taxon>Vaccinieae</taxon>
        <taxon>Vaccinium</taxon>
    </lineage>
</organism>
<dbReference type="EMBL" id="CM037160">
    <property type="protein sequence ID" value="KAH7840840.1"/>
    <property type="molecule type" value="Genomic_DNA"/>
</dbReference>
<accession>A0ACB7XJ73</accession>
<evidence type="ECO:0000313" key="1">
    <source>
        <dbReference type="EMBL" id="KAH7840840.1"/>
    </source>
</evidence>
<keyword evidence="2" id="KW-1185">Reference proteome</keyword>
<reference evidence="1 2" key="1">
    <citation type="journal article" date="2021" name="Hortic Res">
        <title>High-quality reference genome and annotation aids understanding of berry development for evergreen blueberry (Vaccinium darrowii).</title>
        <authorList>
            <person name="Yu J."/>
            <person name="Hulse-Kemp A.M."/>
            <person name="Babiker E."/>
            <person name="Staton M."/>
        </authorList>
    </citation>
    <scope>NUCLEOTIDE SEQUENCE [LARGE SCALE GENOMIC DNA]</scope>
    <source>
        <strain evidence="2">cv. NJ 8807/NJ 8810</strain>
        <tissue evidence="1">Young leaf</tissue>
    </source>
</reference>
<comment type="caution">
    <text evidence="1">The sequence shown here is derived from an EMBL/GenBank/DDBJ whole genome shotgun (WGS) entry which is preliminary data.</text>
</comment>
<name>A0ACB7XJ73_9ERIC</name>
<sequence>MTCLLKTERPCEALKPLTDIHTYGAHDNSFPEFITMVASINTCSKLASLRLGQMIHGYTTRAGFISDVFVQNSFIDMNGKSGRLDLAEQMFEEMPVAAYGMNGNGISALQTFTKLKKSGIHKPNEVTFASVLSACSHSGFIEEQVRETRGSRSFHREDASESGP</sequence>
<proteinExistence type="predicted"/>
<gene>
    <name evidence="1" type="ORF">Vadar_022422</name>
</gene>
<evidence type="ECO:0000313" key="2">
    <source>
        <dbReference type="Proteomes" id="UP000828048"/>
    </source>
</evidence>